<comment type="caution">
    <text evidence="2">The sequence shown here is derived from an EMBL/GenBank/DDBJ whole genome shotgun (WGS) entry which is preliminary data.</text>
</comment>
<dbReference type="InterPro" id="IPR010288">
    <property type="entry name" value="EcsB_ABC"/>
</dbReference>
<dbReference type="Proteomes" id="UP000779508">
    <property type="component" value="Unassembled WGS sequence"/>
</dbReference>
<accession>A0ABS6FYB9</accession>
<feature type="transmembrane region" description="Helical" evidence="1">
    <location>
        <begin position="64"/>
        <end position="83"/>
    </location>
</feature>
<keyword evidence="1" id="KW-1133">Transmembrane helix</keyword>
<gene>
    <name evidence="2" type="ORF">KQI88_02220</name>
</gene>
<keyword evidence="3" id="KW-1185">Reference proteome</keyword>
<name>A0ABS6FYB9_9FIRM</name>
<dbReference type="RefSeq" id="WP_216414727.1">
    <property type="nucleotide sequence ID" value="NZ_JAHLQK010000001.1"/>
</dbReference>
<dbReference type="EMBL" id="JAHLQK010000001">
    <property type="protein sequence ID" value="MBU5675232.1"/>
    <property type="molecule type" value="Genomic_DNA"/>
</dbReference>
<feature type="transmembrane region" description="Helical" evidence="1">
    <location>
        <begin position="292"/>
        <end position="309"/>
    </location>
</feature>
<organism evidence="2 3">
    <name type="scientific">Alkaliphilus flagellatus</name>
    <dbReference type="NCBI Taxonomy" id="2841507"/>
    <lineage>
        <taxon>Bacteria</taxon>
        <taxon>Bacillati</taxon>
        <taxon>Bacillota</taxon>
        <taxon>Clostridia</taxon>
        <taxon>Peptostreptococcales</taxon>
        <taxon>Natronincolaceae</taxon>
        <taxon>Alkaliphilus</taxon>
    </lineage>
</organism>
<feature type="transmembrane region" description="Helical" evidence="1">
    <location>
        <begin position="174"/>
        <end position="195"/>
    </location>
</feature>
<feature type="transmembrane region" description="Helical" evidence="1">
    <location>
        <begin position="201"/>
        <end position="218"/>
    </location>
</feature>
<evidence type="ECO:0000313" key="3">
    <source>
        <dbReference type="Proteomes" id="UP000779508"/>
    </source>
</evidence>
<protein>
    <submittedName>
        <fullName evidence="2">ABC transporter permease</fullName>
    </submittedName>
</protein>
<dbReference type="Pfam" id="PF05975">
    <property type="entry name" value="EcsB"/>
    <property type="match status" value="1"/>
</dbReference>
<evidence type="ECO:0000256" key="1">
    <source>
        <dbReference type="SAM" id="Phobius"/>
    </source>
</evidence>
<proteinExistence type="predicted"/>
<feature type="transmembrane region" description="Helical" evidence="1">
    <location>
        <begin position="104"/>
        <end position="128"/>
    </location>
</feature>
<feature type="transmembrane region" description="Helical" evidence="1">
    <location>
        <begin position="18"/>
        <end position="44"/>
    </location>
</feature>
<evidence type="ECO:0000313" key="2">
    <source>
        <dbReference type="EMBL" id="MBU5675232.1"/>
    </source>
</evidence>
<feature type="transmembrane region" description="Helical" evidence="1">
    <location>
        <begin position="134"/>
        <end position="153"/>
    </location>
</feature>
<feature type="transmembrane region" description="Helical" evidence="1">
    <location>
        <begin position="321"/>
        <end position="345"/>
    </location>
</feature>
<reference evidence="2 3" key="1">
    <citation type="submission" date="2021-06" db="EMBL/GenBank/DDBJ databases">
        <authorList>
            <person name="Sun Q."/>
            <person name="Li D."/>
        </authorList>
    </citation>
    <scope>NUCLEOTIDE SEQUENCE [LARGE SCALE GENOMIC DNA]</scope>
    <source>
        <strain evidence="2 3">MSJ-5</strain>
    </source>
</reference>
<sequence length="425" mass="49050">MNPILLIWKKRITYLAKLYYKFISFQIDGVILLYLLGIIGVLGFYSKEIILEIMGYLSVGYMAIIPQMILVLSLVSGNLVGYLKLADQVFLSPLNIDGRRFLRYSHTLSAGIYVLIWSLIWTLLYFYYRIYFNATINIYLVVLVCGSILRLAILNFKFTLWNKQGRWKRRIYSTLFYSVVSSLIAWILPILTQGYISRLKIVIYFSSSIIILIISQLIKNDVLIDWERLINEETNKRVQNFAFLLKESSKEKKASRVRTIPIFSGRKILPFHQTGALLLLYFKILQRGKGNLTLLLQMYFAILAGITFGDRLVTSSGVVEIHTFTIISIVLTAYIVGDFLSSIWINLKEDTWFQIYPYTLKQKIRAIKLGPTIILVAFLILLSIPLSLLNGWIFNPIIDFIGISILSIIIVEIHSYLLISKLKVY</sequence>
<keyword evidence="1" id="KW-0812">Transmembrane</keyword>
<feature type="transmembrane region" description="Helical" evidence="1">
    <location>
        <begin position="400"/>
        <end position="419"/>
    </location>
</feature>
<keyword evidence="1" id="KW-0472">Membrane</keyword>
<feature type="transmembrane region" description="Helical" evidence="1">
    <location>
        <begin position="366"/>
        <end position="388"/>
    </location>
</feature>